<dbReference type="Proteomes" id="UP000031449">
    <property type="component" value="Chromosome"/>
</dbReference>
<gene>
    <name evidence="1" type="ORF">JMA_15640</name>
</gene>
<dbReference type="KEGG" id="jeo:JMA_15640"/>
<organism evidence="1 2">
    <name type="scientific">Jeotgalibacillus malaysiensis</name>
    <dbReference type="NCBI Taxonomy" id="1508404"/>
    <lineage>
        <taxon>Bacteria</taxon>
        <taxon>Bacillati</taxon>
        <taxon>Bacillota</taxon>
        <taxon>Bacilli</taxon>
        <taxon>Bacillales</taxon>
        <taxon>Caryophanaceae</taxon>
        <taxon>Jeotgalibacillus</taxon>
    </lineage>
</organism>
<dbReference type="EMBL" id="CP009416">
    <property type="protein sequence ID" value="AJD90881.1"/>
    <property type="molecule type" value="Genomic_DNA"/>
</dbReference>
<dbReference type="STRING" id="1508404.JMA_15640"/>
<protein>
    <recommendedName>
        <fullName evidence="3">Cytosolic protein</fullName>
    </recommendedName>
</protein>
<dbReference type="HOGENOM" id="CLU_2193415_0_0_9"/>
<sequence length="108" mass="13280">MTNSDRLESFKHYLRKNPELIKKVRQHESSWQELYEEWLLLGEDSGQKIEFDQLFSTMKEKLQHFDPSQIEEYSKKLQSGLDFFQEMLNHFNREKEAEHDILMKQWKQ</sequence>
<evidence type="ECO:0000313" key="2">
    <source>
        <dbReference type="Proteomes" id="UP000031449"/>
    </source>
</evidence>
<dbReference type="AlphaFoldDB" id="A0A0B5ALB2"/>
<dbReference type="BioCyc" id="JESP1508404:G14D9-10819-MONOMER"/>
<keyword evidence="2" id="KW-1185">Reference proteome</keyword>
<evidence type="ECO:0000313" key="1">
    <source>
        <dbReference type="EMBL" id="AJD90881.1"/>
    </source>
</evidence>
<evidence type="ECO:0008006" key="3">
    <source>
        <dbReference type="Google" id="ProtNLM"/>
    </source>
</evidence>
<name>A0A0B5ALB2_9BACL</name>
<accession>A0A0B5ALB2</accession>
<proteinExistence type="predicted"/>
<reference evidence="1 2" key="1">
    <citation type="submission" date="2014-08" db="EMBL/GenBank/DDBJ databases">
        <title>Complete genome of a marine bacteria Jeotgalibacillus malaysiensis.</title>
        <authorList>
            <person name="Yaakop A.S."/>
            <person name="Chan K.-G."/>
            <person name="Goh K.M."/>
        </authorList>
    </citation>
    <scope>NUCLEOTIDE SEQUENCE [LARGE SCALE GENOMIC DNA]</scope>
    <source>
        <strain evidence="1 2">D5</strain>
    </source>
</reference>
<dbReference type="OrthoDB" id="1655540at2"/>
<dbReference type="Pfam" id="PF14071">
    <property type="entry name" value="YlbD_coat"/>
    <property type="match status" value="1"/>
</dbReference>
<dbReference type="InterPro" id="IPR025953">
    <property type="entry name" value="YlbD_coat"/>
</dbReference>